<accession>A0A0Y0AEC3</accession>
<evidence type="ECO:0000313" key="1">
    <source>
        <dbReference type="EMBL" id="AMB18633.1"/>
    </source>
</evidence>
<dbReference type="KEGG" id="vg:28801712"/>
<name>A0A0Y0AEC3_9CAUD</name>
<dbReference type="RefSeq" id="YP_009274757.1">
    <property type="nucleotide sequence ID" value="NC_030920.1"/>
</dbReference>
<organism evidence="1 2">
    <name type="scientific">Bacillus phage Eldridge</name>
    <dbReference type="NCBI Taxonomy" id="1776293"/>
    <lineage>
        <taxon>Viruses</taxon>
        <taxon>Duplodnaviria</taxon>
        <taxon>Heunggongvirae</taxon>
        <taxon>Uroviricota</taxon>
        <taxon>Caudoviricetes</taxon>
        <taxon>Herelleviridae</taxon>
        <taxon>Bastillevirinae</taxon>
        <taxon>Eldridgevirus</taxon>
        <taxon>Eldridgevirus eldridge</taxon>
    </lineage>
</organism>
<gene>
    <name evidence="1" type="ORF">Eldridge_052</name>
</gene>
<proteinExistence type="predicted"/>
<dbReference type="Proteomes" id="UP000204502">
    <property type="component" value="Segment"/>
</dbReference>
<evidence type="ECO:0000313" key="2">
    <source>
        <dbReference type="Proteomes" id="UP000204502"/>
    </source>
</evidence>
<sequence length="44" mass="5075">MVAQRSPKPLVWVQILGLVSNETFAQMSRYYLGFRPMNDVDGRC</sequence>
<dbReference type="EMBL" id="KU253712">
    <property type="protein sequence ID" value="AMB18633.1"/>
    <property type="molecule type" value="Genomic_DNA"/>
</dbReference>
<protein>
    <submittedName>
        <fullName evidence="1">Uncharacterized protein</fullName>
    </submittedName>
</protein>
<keyword evidence="2" id="KW-1185">Reference proteome</keyword>
<reference evidence="1 2" key="1">
    <citation type="journal article" date="2016" name="Genome Announc.">
        <title>Complete Genome Sequence of Bacillus megaterium Bacteriophage Eldridge.</title>
        <authorList>
            <person name="Reveille A.M."/>
            <person name="Eldridge K.A."/>
            <person name="Temple L.M."/>
        </authorList>
    </citation>
    <scope>NUCLEOTIDE SEQUENCE [LARGE SCALE GENOMIC DNA]</scope>
</reference>
<dbReference type="GeneID" id="28801712"/>